<dbReference type="Pfam" id="PF25137">
    <property type="entry name" value="ADH_Fe_C"/>
    <property type="match status" value="1"/>
</dbReference>
<keyword evidence="5" id="KW-1185">Reference proteome</keyword>
<dbReference type="CDD" id="cd08196">
    <property type="entry name" value="Fe-ADH-like"/>
    <property type="match status" value="1"/>
</dbReference>
<evidence type="ECO:0000256" key="1">
    <source>
        <dbReference type="ARBA" id="ARBA00023002"/>
    </source>
</evidence>
<dbReference type="PROSITE" id="PS00913">
    <property type="entry name" value="ADH_IRON_1"/>
    <property type="match status" value="1"/>
</dbReference>
<evidence type="ECO:0000259" key="3">
    <source>
        <dbReference type="Pfam" id="PF25137"/>
    </source>
</evidence>
<dbReference type="STRING" id="43064.SAMN04488086_1109"/>
<dbReference type="InterPro" id="IPR018211">
    <property type="entry name" value="ADH_Fe_CS"/>
</dbReference>
<dbReference type="Gene3D" id="1.20.1090.10">
    <property type="entry name" value="Dehydroquinate synthase-like - alpha domain"/>
    <property type="match status" value="1"/>
</dbReference>
<evidence type="ECO:0000259" key="2">
    <source>
        <dbReference type="Pfam" id="PF00465"/>
    </source>
</evidence>
<dbReference type="InterPro" id="IPR039697">
    <property type="entry name" value="Alcohol_dehydrogenase_Fe"/>
</dbReference>
<dbReference type="PANTHER" id="PTHR11496">
    <property type="entry name" value="ALCOHOL DEHYDROGENASE"/>
    <property type="match status" value="1"/>
</dbReference>
<dbReference type="GO" id="GO:0046872">
    <property type="term" value="F:metal ion binding"/>
    <property type="evidence" value="ECO:0007669"/>
    <property type="project" value="InterPro"/>
</dbReference>
<gene>
    <name evidence="4" type="ORF">TPAS_2630</name>
</gene>
<dbReference type="InterPro" id="IPR001670">
    <property type="entry name" value="ADH_Fe/GldA"/>
</dbReference>
<dbReference type="Proteomes" id="UP000195985">
    <property type="component" value="Unassembled WGS sequence"/>
</dbReference>
<dbReference type="SUPFAM" id="SSF56796">
    <property type="entry name" value="Dehydroquinate synthase-like"/>
    <property type="match status" value="1"/>
</dbReference>
<dbReference type="AlphaFoldDB" id="A0A1W1IIV2"/>
<name>A0A1W1IIV2_9LACT</name>
<reference evidence="5" key="1">
    <citation type="submission" date="2016-04" db="EMBL/GenBank/DDBJ databases">
        <authorList>
            <person name="Strepis N."/>
        </authorList>
    </citation>
    <scope>NUCLEOTIDE SEQUENCE [LARGE SCALE GENOMIC DNA]</scope>
</reference>
<sequence length="382" mass="40792">MDWNYQQPVKIIFGNGKLSALKEVIAELGETDGILICSRSFRKSGLADKVMAEADGLLTAVYSDVSPNPEVSEVDACAELMREQGSKFVVALGGGSVMDLAKAAATIATVDDSIRLYHGTGKALPETFLPLIAVPTTSGTGSEVTSVSVLSDYETGKKAPILSPNFFPAYAVVDPELTYTCPPTVTACSGIDVLCQAIEGYWSVNHQPICDALAIHAAKLVFEHLPVAYANPTDATAREKMAEASVIAGLAFALPKTTSSHAMSYPLTNLYGIPHGEACGLTIDYFAKVNALLETDGRVTAFAKAIGFTDADEMANAITALKKQIGLRTDLTDLDLSDAQIDELVQLSHHPNLENNPVKITDDILYDLFGTLTKKDIYVEQP</sequence>
<accession>A0A1W1IIV2</accession>
<dbReference type="RefSeq" id="WP_086943646.1">
    <property type="nucleotide sequence ID" value="NZ_FONM01000010.1"/>
</dbReference>
<dbReference type="Gene3D" id="3.40.50.1970">
    <property type="match status" value="1"/>
</dbReference>
<dbReference type="PANTHER" id="PTHR11496:SF83">
    <property type="entry name" value="HYDROXYACID-OXOACID TRANSHYDROGENASE, MITOCHONDRIAL"/>
    <property type="match status" value="1"/>
</dbReference>
<organism evidence="4 5">
    <name type="scientific">Trichococcus pasteurii</name>
    <dbReference type="NCBI Taxonomy" id="43064"/>
    <lineage>
        <taxon>Bacteria</taxon>
        <taxon>Bacillati</taxon>
        <taxon>Bacillota</taxon>
        <taxon>Bacilli</taxon>
        <taxon>Lactobacillales</taxon>
        <taxon>Carnobacteriaceae</taxon>
        <taxon>Trichococcus</taxon>
    </lineage>
</organism>
<evidence type="ECO:0000313" key="4">
    <source>
        <dbReference type="EMBL" id="SLM52922.1"/>
    </source>
</evidence>
<keyword evidence="1" id="KW-0560">Oxidoreductase</keyword>
<dbReference type="OrthoDB" id="9815791at2"/>
<feature type="domain" description="Alcohol dehydrogenase iron-type/glycerol dehydrogenase GldA" evidence="2">
    <location>
        <begin position="8"/>
        <end position="175"/>
    </location>
</feature>
<dbReference type="GO" id="GO:0004022">
    <property type="term" value="F:alcohol dehydrogenase (NAD+) activity"/>
    <property type="evidence" value="ECO:0007669"/>
    <property type="project" value="TreeGrafter"/>
</dbReference>
<dbReference type="InterPro" id="IPR056798">
    <property type="entry name" value="ADH_Fe_C"/>
</dbReference>
<dbReference type="Pfam" id="PF00465">
    <property type="entry name" value="Fe-ADH"/>
    <property type="match status" value="1"/>
</dbReference>
<protein>
    <submittedName>
        <fullName evidence="4">Alcohol dehydrogenase iron-type</fullName>
    </submittedName>
</protein>
<feature type="domain" description="Fe-containing alcohol dehydrogenase-like C-terminal" evidence="3">
    <location>
        <begin position="186"/>
        <end position="368"/>
    </location>
</feature>
<dbReference type="FunFam" id="3.40.50.1970:FF:000003">
    <property type="entry name" value="Alcohol dehydrogenase, iron-containing"/>
    <property type="match status" value="1"/>
</dbReference>
<evidence type="ECO:0000313" key="5">
    <source>
        <dbReference type="Proteomes" id="UP000195985"/>
    </source>
</evidence>
<proteinExistence type="predicted"/>
<dbReference type="EMBL" id="FWEY01000009">
    <property type="protein sequence ID" value="SLM52922.1"/>
    <property type="molecule type" value="Genomic_DNA"/>
</dbReference>